<dbReference type="InterPro" id="IPR050700">
    <property type="entry name" value="YIM1/Zinc_Alcohol_DH_Fams"/>
</dbReference>
<dbReference type="Pfam" id="PF13602">
    <property type="entry name" value="ADH_zinc_N_2"/>
    <property type="match status" value="1"/>
</dbReference>
<dbReference type="Gene3D" id="3.40.50.720">
    <property type="entry name" value="NAD(P)-binding Rossmann-like Domain"/>
    <property type="match status" value="1"/>
</dbReference>
<dbReference type="SUPFAM" id="SSF50129">
    <property type="entry name" value="GroES-like"/>
    <property type="match status" value="1"/>
</dbReference>
<dbReference type="AlphaFoldDB" id="A0A5B8W2L6"/>
<dbReference type="OrthoDB" id="9787435at2"/>
<dbReference type="InterPro" id="IPR036291">
    <property type="entry name" value="NAD(P)-bd_dom_sf"/>
</dbReference>
<dbReference type="PANTHER" id="PTHR11695">
    <property type="entry name" value="ALCOHOL DEHYDROGENASE RELATED"/>
    <property type="match status" value="1"/>
</dbReference>
<feature type="domain" description="Enoyl reductase (ER)" evidence="2">
    <location>
        <begin position="10"/>
        <end position="311"/>
    </location>
</feature>
<organism evidence="3 4">
    <name type="scientific">Mucilaginibacter ginsenosidivorax</name>
    <dbReference type="NCBI Taxonomy" id="862126"/>
    <lineage>
        <taxon>Bacteria</taxon>
        <taxon>Pseudomonadati</taxon>
        <taxon>Bacteroidota</taxon>
        <taxon>Sphingobacteriia</taxon>
        <taxon>Sphingobacteriales</taxon>
        <taxon>Sphingobacteriaceae</taxon>
        <taxon>Mucilaginibacter</taxon>
    </lineage>
</organism>
<dbReference type="Pfam" id="PF08240">
    <property type="entry name" value="ADH_N"/>
    <property type="match status" value="1"/>
</dbReference>
<dbReference type="Gene3D" id="3.90.180.10">
    <property type="entry name" value="Medium-chain alcohol dehydrogenases, catalytic domain"/>
    <property type="match status" value="1"/>
</dbReference>
<dbReference type="PROSITE" id="PS01162">
    <property type="entry name" value="QOR_ZETA_CRYSTAL"/>
    <property type="match status" value="1"/>
</dbReference>
<dbReference type="InterPro" id="IPR011032">
    <property type="entry name" value="GroES-like_sf"/>
</dbReference>
<reference evidence="3 4" key="1">
    <citation type="journal article" date="2013" name="J. Microbiol.">
        <title>Mucilaginibacter ginsenosidivorax sp. nov., with ginsenoside converting activity isolated from sediment.</title>
        <authorList>
            <person name="Kim J.K."/>
            <person name="Choi T.E."/>
            <person name="Liu Q.M."/>
            <person name="Park H.Y."/>
            <person name="Yi T.H."/>
            <person name="Yoon M.H."/>
            <person name="Kim S.C."/>
            <person name="Im W.T."/>
        </authorList>
    </citation>
    <scope>NUCLEOTIDE SEQUENCE [LARGE SCALE GENOMIC DNA]</scope>
    <source>
        <strain evidence="3 4">KHI28</strain>
    </source>
</reference>
<gene>
    <name evidence="3" type="ORF">FSB76_11575</name>
</gene>
<dbReference type="GO" id="GO:0008270">
    <property type="term" value="F:zinc ion binding"/>
    <property type="evidence" value="ECO:0007669"/>
    <property type="project" value="InterPro"/>
</dbReference>
<dbReference type="SMART" id="SM00829">
    <property type="entry name" value="PKS_ER"/>
    <property type="match status" value="1"/>
</dbReference>
<keyword evidence="1" id="KW-0560">Oxidoreductase</keyword>
<sequence>MKAIILKEFGGIENFEAVNIPVPTIGADEVLIKLKSISINPVDFKTRQGKGAAGRTKMELPVILGWDISGVITGIGSDVTGFKPGDEVFSMINFPALGKAYAEYVVAKPSELAKKPANISHNDAAAATLAALTAWQVLTTKVNIKKGDRVLVHAASGGVGHYVVQMAKHLGAYVIGTSSAANKDFVLSLGADEHIDYKAQKVEDVVTDIDFIFDPIGGANTEQSLHVVNKGGAVICILHAFNDELLQKAKDLGVHGHNVLVYPSGDDMKTIADLLEKGIIKSHVSKVFQLEQVGEAHTLLESGRAVGKVVIAL</sequence>
<dbReference type="InterPro" id="IPR013154">
    <property type="entry name" value="ADH-like_N"/>
</dbReference>
<keyword evidence="4" id="KW-1185">Reference proteome</keyword>
<evidence type="ECO:0000259" key="2">
    <source>
        <dbReference type="SMART" id="SM00829"/>
    </source>
</evidence>
<dbReference type="GO" id="GO:0016491">
    <property type="term" value="F:oxidoreductase activity"/>
    <property type="evidence" value="ECO:0007669"/>
    <property type="project" value="UniProtKB-KW"/>
</dbReference>
<dbReference type="KEGG" id="mgk:FSB76_11575"/>
<dbReference type="CDD" id="cd05289">
    <property type="entry name" value="MDR_like_2"/>
    <property type="match status" value="1"/>
</dbReference>
<dbReference type="PANTHER" id="PTHR11695:SF294">
    <property type="entry name" value="RETICULON-4-INTERACTING PROTEIN 1, MITOCHONDRIAL"/>
    <property type="match status" value="1"/>
</dbReference>
<evidence type="ECO:0000313" key="4">
    <source>
        <dbReference type="Proteomes" id="UP000321362"/>
    </source>
</evidence>
<dbReference type="EMBL" id="CP042437">
    <property type="protein sequence ID" value="QEC76558.1"/>
    <property type="molecule type" value="Genomic_DNA"/>
</dbReference>
<proteinExistence type="predicted"/>
<name>A0A5B8W2L6_9SPHI</name>
<evidence type="ECO:0000313" key="3">
    <source>
        <dbReference type="EMBL" id="QEC76558.1"/>
    </source>
</evidence>
<evidence type="ECO:0000256" key="1">
    <source>
        <dbReference type="ARBA" id="ARBA00023002"/>
    </source>
</evidence>
<dbReference type="SUPFAM" id="SSF51735">
    <property type="entry name" value="NAD(P)-binding Rossmann-fold domains"/>
    <property type="match status" value="1"/>
</dbReference>
<accession>A0A5B8W2L6</accession>
<dbReference type="InterPro" id="IPR020843">
    <property type="entry name" value="ER"/>
</dbReference>
<dbReference type="RefSeq" id="WP_147053729.1">
    <property type="nucleotide sequence ID" value="NZ_CP042437.1"/>
</dbReference>
<protein>
    <submittedName>
        <fullName evidence="3">NADP-dependent oxidoreductase</fullName>
    </submittedName>
</protein>
<dbReference type="Proteomes" id="UP000321362">
    <property type="component" value="Chromosome"/>
</dbReference>
<dbReference type="InterPro" id="IPR002364">
    <property type="entry name" value="Quin_OxRdtase/zeta-crystal_CS"/>
</dbReference>